<dbReference type="Proteomes" id="UP000324585">
    <property type="component" value="Unassembled WGS sequence"/>
</dbReference>
<evidence type="ECO:0000259" key="6">
    <source>
        <dbReference type="Pfam" id="PF03876"/>
    </source>
</evidence>
<gene>
    <name evidence="7" type="ORF">FVE85_7725</name>
</gene>
<dbReference type="Pfam" id="PF00575">
    <property type="entry name" value="S1"/>
    <property type="match status" value="1"/>
</dbReference>
<evidence type="ECO:0000256" key="3">
    <source>
        <dbReference type="ARBA" id="ARBA00022478"/>
    </source>
</evidence>
<proteinExistence type="inferred from homology"/>
<keyword evidence="4" id="KW-0804">Transcription</keyword>
<dbReference type="GO" id="GO:0031369">
    <property type="term" value="F:translation initiation factor binding"/>
    <property type="evidence" value="ECO:0007669"/>
    <property type="project" value="TreeGrafter"/>
</dbReference>
<dbReference type="Gene3D" id="2.40.50.140">
    <property type="entry name" value="Nucleic acid-binding proteins"/>
    <property type="match status" value="1"/>
</dbReference>
<name>A0A5J4YKQ4_PORPP</name>
<evidence type="ECO:0000259" key="5">
    <source>
        <dbReference type="Pfam" id="PF00575"/>
    </source>
</evidence>
<evidence type="ECO:0000313" key="7">
    <source>
        <dbReference type="EMBL" id="KAA8491304.1"/>
    </source>
</evidence>
<accession>A0A5J4YKQ4</accession>
<evidence type="ECO:0000313" key="8">
    <source>
        <dbReference type="Proteomes" id="UP000324585"/>
    </source>
</evidence>
<dbReference type="GO" id="GO:0006367">
    <property type="term" value="P:transcription initiation at RNA polymerase II promoter"/>
    <property type="evidence" value="ECO:0007669"/>
    <property type="project" value="TreeGrafter"/>
</dbReference>
<dbReference type="CDD" id="cd04329">
    <property type="entry name" value="RNAP_II_Rpb7_N"/>
    <property type="match status" value="1"/>
</dbReference>
<dbReference type="Gene3D" id="3.30.1490.120">
    <property type="entry name" value="RNA polymerase Rpb7-like, N-terminal domain"/>
    <property type="match status" value="1"/>
</dbReference>
<dbReference type="SUPFAM" id="SSF50249">
    <property type="entry name" value="Nucleic acid-binding proteins"/>
    <property type="match status" value="1"/>
</dbReference>
<dbReference type="PANTHER" id="PTHR12709">
    <property type="entry name" value="DNA-DIRECTED RNA POLYMERASE II, III"/>
    <property type="match status" value="1"/>
</dbReference>
<comment type="subcellular location">
    <subcellularLocation>
        <location evidence="1">Nucleus</location>
    </subcellularLocation>
</comment>
<dbReference type="InterPro" id="IPR005576">
    <property type="entry name" value="Rpb7-like_N"/>
</dbReference>
<dbReference type="PANTHER" id="PTHR12709:SF4">
    <property type="entry name" value="DNA-DIRECTED RNA POLYMERASE II SUBUNIT RPB7"/>
    <property type="match status" value="1"/>
</dbReference>
<sequence length="194" mass="21299">MYFLLDLSHNVRVPPVYFSENIRATIKQRLFTDVEGRFLGAYGFVVAITEVKCLGLRLLGNDGALGSGAARGSELPPGEIDSASGMAVFPVRFQALVFRPFKGECVDAHVTRVTQHGFFAESGPLIIFVSHHLLPEDMQYKTEGGEVRFQSRGNAYDVIKALSCVRLKIIGLKIEATEITATGSMREDFLGLQS</sequence>
<dbReference type="GO" id="GO:0005665">
    <property type="term" value="C:RNA polymerase II, core complex"/>
    <property type="evidence" value="ECO:0007669"/>
    <property type="project" value="TreeGrafter"/>
</dbReference>
<dbReference type="GO" id="GO:0045948">
    <property type="term" value="P:positive regulation of translational initiation"/>
    <property type="evidence" value="ECO:0007669"/>
    <property type="project" value="TreeGrafter"/>
</dbReference>
<comment type="similarity">
    <text evidence="2">Belongs to the eukaryotic RPB7/RPC8 RNA polymerase subunit family.</text>
</comment>
<evidence type="ECO:0000256" key="2">
    <source>
        <dbReference type="ARBA" id="ARBA00009307"/>
    </source>
</evidence>
<dbReference type="EMBL" id="VRMN01000014">
    <property type="protein sequence ID" value="KAA8491304.1"/>
    <property type="molecule type" value="Genomic_DNA"/>
</dbReference>
<organism evidence="7 8">
    <name type="scientific">Porphyridium purpureum</name>
    <name type="common">Red alga</name>
    <name type="synonym">Porphyridium cruentum</name>
    <dbReference type="NCBI Taxonomy" id="35688"/>
    <lineage>
        <taxon>Eukaryota</taxon>
        <taxon>Rhodophyta</taxon>
        <taxon>Bangiophyceae</taxon>
        <taxon>Porphyridiales</taxon>
        <taxon>Porphyridiaceae</taxon>
        <taxon>Porphyridium</taxon>
    </lineage>
</organism>
<dbReference type="SUPFAM" id="SSF88798">
    <property type="entry name" value="N-terminal, heterodimerisation domain of RBP7 (RpoE)"/>
    <property type="match status" value="1"/>
</dbReference>
<dbReference type="InterPro" id="IPR036898">
    <property type="entry name" value="RNA_pol_Rpb7-like_N_sf"/>
</dbReference>
<protein>
    <submittedName>
        <fullName evidence="7">DNA-directed RNA polymerase II subunit RPB7</fullName>
    </submittedName>
</protein>
<dbReference type="OrthoDB" id="1162399at2759"/>
<dbReference type="Pfam" id="PF03876">
    <property type="entry name" value="SHS2_Rpb7-N"/>
    <property type="match status" value="1"/>
</dbReference>
<dbReference type="FunFam" id="2.40.50.140:FF:000043">
    <property type="entry name" value="DNA-directed RNA polymerase II subunit RPB7"/>
    <property type="match status" value="1"/>
</dbReference>
<comment type="caution">
    <text evidence="7">The sequence shown here is derived from an EMBL/GenBank/DDBJ whole genome shotgun (WGS) entry which is preliminary data.</text>
</comment>
<feature type="domain" description="S1 motif" evidence="5">
    <location>
        <begin position="100"/>
        <end position="174"/>
    </location>
</feature>
<reference evidence="8" key="1">
    <citation type="journal article" date="2019" name="Nat. Commun.">
        <title>Expansion of phycobilisome linker gene families in mesophilic red algae.</title>
        <authorList>
            <person name="Lee J."/>
            <person name="Kim D."/>
            <person name="Bhattacharya D."/>
            <person name="Yoon H.S."/>
        </authorList>
    </citation>
    <scope>NUCLEOTIDE SEQUENCE [LARGE SCALE GENOMIC DNA]</scope>
    <source>
        <strain evidence="8">CCMP 1328</strain>
    </source>
</reference>
<dbReference type="InterPro" id="IPR045113">
    <property type="entry name" value="Rpb7-like"/>
</dbReference>
<dbReference type="AlphaFoldDB" id="A0A5J4YKQ4"/>
<dbReference type="GO" id="GO:0000932">
    <property type="term" value="C:P-body"/>
    <property type="evidence" value="ECO:0007669"/>
    <property type="project" value="TreeGrafter"/>
</dbReference>
<dbReference type="InterPro" id="IPR012340">
    <property type="entry name" value="NA-bd_OB-fold"/>
</dbReference>
<feature type="domain" description="RNA polymerase Rpb7-like N-terminal" evidence="6">
    <location>
        <begin position="8"/>
        <end position="52"/>
    </location>
</feature>
<dbReference type="GO" id="GO:0003697">
    <property type="term" value="F:single-stranded DNA binding"/>
    <property type="evidence" value="ECO:0007669"/>
    <property type="project" value="TreeGrafter"/>
</dbReference>
<dbReference type="GO" id="GO:0060213">
    <property type="term" value="P:positive regulation of nuclear-transcribed mRNA poly(A) tail shortening"/>
    <property type="evidence" value="ECO:0007669"/>
    <property type="project" value="TreeGrafter"/>
</dbReference>
<dbReference type="InterPro" id="IPR003029">
    <property type="entry name" value="S1_domain"/>
</dbReference>
<dbReference type="OMA" id="TMRQPGL"/>
<dbReference type="GO" id="GO:0003727">
    <property type="term" value="F:single-stranded RNA binding"/>
    <property type="evidence" value="ECO:0007669"/>
    <property type="project" value="TreeGrafter"/>
</dbReference>
<evidence type="ECO:0000256" key="4">
    <source>
        <dbReference type="ARBA" id="ARBA00023163"/>
    </source>
</evidence>
<keyword evidence="8" id="KW-1185">Reference proteome</keyword>
<keyword evidence="3 7" id="KW-0240">DNA-directed RNA polymerase</keyword>
<evidence type="ECO:0000256" key="1">
    <source>
        <dbReference type="ARBA" id="ARBA00004123"/>
    </source>
</evidence>